<dbReference type="Gene3D" id="3.30.200.20">
    <property type="entry name" value="Phosphorylase Kinase, domain 1"/>
    <property type="match status" value="1"/>
</dbReference>
<dbReference type="EC" id="2.7.11.25" evidence="2"/>
<dbReference type="GO" id="GO:0004709">
    <property type="term" value="F:MAP kinase kinase kinase activity"/>
    <property type="evidence" value="ECO:0007669"/>
    <property type="project" value="UniProtKB-EC"/>
</dbReference>
<evidence type="ECO:0000256" key="10">
    <source>
        <dbReference type="PROSITE-ProRule" id="PRU10141"/>
    </source>
</evidence>
<evidence type="ECO:0000256" key="9">
    <source>
        <dbReference type="ARBA" id="ARBA00048329"/>
    </source>
</evidence>
<protein>
    <recommendedName>
        <fullName evidence="2">mitogen-activated protein kinase kinase kinase</fullName>
        <ecNumber evidence="2">2.7.11.25</ecNumber>
    </recommendedName>
</protein>
<name>A0A9N8VJ06_9GLOM</name>
<dbReference type="InterPro" id="IPR013761">
    <property type="entry name" value="SAM/pointed_sf"/>
</dbReference>
<dbReference type="Proteomes" id="UP000789759">
    <property type="component" value="Unassembled WGS sequence"/>
</dbReference>
<keyword evidence="5 10" id="KW-0547">Nucleotide-binding</keyword>
<feature type="region of interest" description="Disordered" evidence="11">
    <location>
        <begin position="99"/>
        <end position="131"/>
    </location>
</feature>
<dbReference type="InterPro" id="IPR029071">
    <property type="entry name" value="Ubiquitin-like_domsf"/>
</dbReference>
<evidence type="ECO:0000259" key="12">
    <source>
        <dbReference type="PROSITE" id="PS50011"/>
    </source>
</evidence>
<dbReference type="PANTHER" id="PTHR11584">
    <property type="entry name" value="SERINE/THREONINE PROTEIN KINASE"/>
    <property type="match status" value="1"/>
</dbReference>
<proteinExistence type="inferred from homology"/>
<dbReference type="EMBL" id="CAJVQA010000080">
    <property type="protein sequence ID" value="CAG8454627.1"/>
    <property type="molecule type" value="Genomic_DNA"/>
</dbReference>
<dbReference type="Gene3D" id="1.10.510.10">
    <property type="entry name" value="Transferase(Phosphotransferase) domain 1"/>
    <property type="match status" value="2"/>
</dbReference>
<comment type="catalytic activity">
    <reaction evidence="8">
        <text>L-threonyl-[protein] + ATP = O-phospho-L-threonyl-[protein] + ADP + H(+)</text>
        <dbReference type="Rhea" id="RHEA:46608"/>
        <dbReference type="Rhea" id="RHEA-COMP:11060"/>
        <dbReference type="Rhea" id="RHEA-COMP:11605"/>
        <dbReference type="ChEBI" id="CHEBI:15378"/>
        <dbReference type="ChEBI" id="CHEBI:30013"/>
        <dbReference type="ChEBI" id="CHEBI:30616"/>
        <dbReference type="ChEBI" id="CHEBI:61977"/>
        <dbReference type="ChEBI" id="CHEBI:456216"/>
        <dbReference type="EC" id="2.7.11.25"/>
    </reaction>
</comment>
<keyword evidence="6" id="KW-0418">Kinase</keyword>
<dbReference type="PROSITE" id="PS00107">
    <property type="entry name" value="PROTEIN_KINASE_ATP"/>
    <property type="match status" value="1"/>
</dbReference>
<evidence type="ECO:0000313" key="16">
    <source>
        <dbReference type="Proteomes" id="UP000789759"/>
    </source>
</evidence>
<dbReference type="OrthoDB" id="266718at2759"/>
<dbReference type="Pfam" id="PF00069">
    <property type="entry name" value="Pkinase"/>
    <property type="match status" value="1"/>
</dbReference>
<evidence type="ECO:0000256" key="8">
    <source>
        <dbReference type="ARBA" id="ARBA00047559"/>
    </source>
</evidence>
<keyword evidence="4" id="KW-0808">Transferase</keyword>
<dbReference type="SMART" id="SM00220">
    <property type="entry name" value="S_TKc"/>
    <property type="match status" value="1"/>
</dbReference>
<dbReference type="InterPro" id="IPR008271">
    <property type="entry name" value="Ser/Thr_kinase_AS"/>
</dbReference>
<dbReference type="SMART" id="SM00314">
    <property type="entry name" value="RA"/>
    <property type="match status" value="1"/>
</dbReference>
<dbReference type="SUPFAM" id="SSF47769">
    <property type="entry name" value="SAM/Pointed domain"/>
    <property type="match status" value="1"/>
</dbReference>
<evidence type="ECO:0000256" key="5">
    <source>
        <dbReference type="ARBA" id="ARBA00022741"/>
    </source>
</evidence>
<dbReference type="Pfam" id="PF14847">
    <property type="entry name" value="Ras_bdg_2"/>
    <property type="match status" value="1"/>
</dbReference>
<evidence type="ECO:0000259" key="14">
    <source>
        <dbReference type="PROSITE" id="PS50200"/>
    </source>
</evidence>
<dbReference type="SUPFAM" id="SSF54236">
    <property type="entry name" value="Ubiquitin-like"/>
    <property type="match status" value="1"/>
</dbReference>
<evidence type="ECO:0000256" key="7">
    <source>
        <dbReference type="ARBA" id="ARBA00022840"/>
    </source>
</evidence>
<organism evidence="15 16">
    <name type="scientific">Cetraspora pellucida</name>
    <dbReference type="NCBI Taxonomy" id="1433469"/>
    <lineage>
        <taxon>Eukaryota</taxon>
        <taxon>Fungi</taxon>
        <taxon>Fungi incertae sedis</taxon>
        <taxon>Mucoromycota</taxon>
        <taxon>Glomeromycotina</taxon>
        <taxon>Glomeromycetes</taxon>
        <taxon>Diversisporales</taxon>
        <taxon>Gigasporaceae</taxon>
        <taxon>Cetraspora</taxon>
    </lineage>
</organism>
<dbReference type="AlphaFoldDB" id="A0A9N8VJ06"/>
<dbReference type="InterPro" id="IPR000159">
    <property type="entry name" value="RA_dom"/>
</dbReference>
<sequence>MDTTFENVRQWKSDQVSNWLQENNFKEYQKLFTENDINGDVLLELDHEILKELKIWSIGDRLRLLAAVRSLLKLCAGNNLHYYSINKYAKEPISPETDKFPITLSRSNSNARTRARSNSTNRGHYSPSLPSQQEANIMPIESIKQSVIKVYGEESQTRTISLNNIIDANFILKRILQKFNMNEEDVENYSLFATLCDTGETRSLTDEEIVEICNNADRPERERLTLRKKHLPMSFDQSKKQKKDLEKFFGEKPPSNPQVGISQKKLRDFFGQRPPSELIQLNLTEYFPGHNSEELERSVARSSIYRRVSRVSAASKFSVQKSKHTSKSYDDNDNYDRSNTVTTSNYNSDRSSTILAPSVSSSTAIQEEQEEELDYFQDFDYEDDEYFMSDPEDVEENSNLKWIKGNLIGMGSFGSVYLGLNAFTGEFMAVKQVELPTENSSNNERKKSMLDALQREIALLEELHHENIVQYLGSQLDEGTFNIFLEYVPGGSVASMLNLFGPLEENLIRSYVRQILQGLNYLHEKDIIHRDIKGANILVDNKGVIKISDFGLSKKVDQFNQTQAMFKIGLQSCTPKIPDAISTEAQDFLSKTFEPNQDDRPTAKGLLTHLFAVTNNNNS</sequence>
<dbReference type="Pfam" id="PF07647">
    <property type="entry name" value="SAM_2"/>
    <property type="match status" value="1"/>
</dbReference>
<reference evidence="15" key="1">
    <citation type="submission" date="2021-06" db="EMBL/GenBank/DDBJ databases">
        <authorList>
            <person name="Kallberg Y."/>
            <person name="Tangrot J."/>
            <person name="Rosling A."/>
        </authorList>
    </citation>
    <scope>NUCLEOTIDE SEQUENCE</scope>
    <source>
        <strain evidence="15">FL966</strain>
    </source>
</reference>
<comment type="catalytic activity">
    <reaction evidence="9">
        <text>L-seryl-[protein] + ATP = O-phospho-L-seryl-[protein] + ADP + H(+)</text>
        <dbReference type="Rhea" id="RHEA:17989"/>
        <dbReference type="Rhea" id="RHEA-COMP:9863"/>
        <dbReference type="Rhea" id="RHEA-COMP:11604"/>
        <dbReference type="ChEBI" id="CHEBI:15378"/>
        <dbReference type="ChEBI" id="CHEBI:29999"/>
        <dbReference type="ChEBI" id="CHEBI:30616"/>
        <dbReference type="ChEBI" id="CHEBI:83421"/>
        <dbReference type="ChEBI" id="CHEBI:456216"/>
        <dbReference type="EC" id="2.7.11.25"/>
    </reaction>
</comment>
<dbReference type="InterPro" id="IPR001660">
    <property type="entry name" value="SAM"/>
</dbReference>
<gene>
    <name evidence="15" type="ORF">CPELLU_LOCUS323</name>
</gene>
<feature type="domain" description="SAM" evidence="13">
    <location>
        <begin position="11"/>
        <end position="74"/>
    </location>
</feature>
<evidence type="ECO:0000256" key="6">
    <source>
        <dbReference type="ARBA" id="ARBA00022777"/>
    </source>
</evidence>
<evidence type="ECO:0000256" key="1">
    <source>
        <dbReference type="ARBA" id="ARBA00006529"/>
    </source>
</evidence>
<dbReference type="GO" id="GO:0005524">
    <property type="term" value="F:ATP binding"/>
    <property type="evidence" value="ECO:0007669"/>
    <property type="project" value="UniProtKB-UniRule"/>
</dbReference>
<feature type="binding site" evidence="10">
    <location>
        <position position="431"/>
    </location>
    <ligand>
        <name>ATP</name>
        <dbReference type="ChEBI" id="CHEBI:30616"/>
    </ligand>
</feature>
<dbReference type="PANTHER" id="PTHR11584:SF369">
    <property type="entry name" value="MITOGEN-ACTIVATED PROTEIN KINASE KINASE KINASE 19-RELATED"/>
    <property type="match status" value="1"/>
</dbReference>
<dbReference type="InterPro" id="IPR017441">
    <property type="entry name" value="Protein_kinase_ATP_BS"/>
</dbReference>
<keyword evidence="7 10" id="KW-0067">ATP-binding</keyword>
<feature type="domain" description="Protein kinase" evidence="12">
    <location>
        <begin position="402"/>
        <end position="619"/>
    </location>
</feature>
<feature type="domain" description="Ras-associating" evidence="14">
    <location>
        <begin position="144"/>
        <end position="231"/>
    </location>
</feature>
<keyword evidence="3" id="KW-0723">Serine/threonine-protein kinase</keyword>
<dbReference type="PROSITE" id="PS50011">
    <property type="entry name" value="PROTEIN_KINASE_DOM"/>
    <property type="match status" value="1"/>
</dbReference>
<comment type="similarity">
    <text evidence="1">Belongs to the protein kinase superfamily. STE Ser/Thr protein kinase family. MAP kinase kinase kinase subfamily.</text>
</comment>
<keyword evidence="16" id="KW-1185">Reference proteome</keyword>
<feature type="compositionally biased region" description="Polar residues" evidence="11">
    <location>
        <begin position="337"/>
        <end position="352"/>
    </location>
</feature>
<dbReference type="Gene3D" id="3.10.20.90">
    <property type="entry name" value="Phosphatidylinositol 3-kinase Catalytic Subunit, Chain A, domain 1"/>
    <property type="match status" value="1"/>
</dbReference>
<evidence type="ECO:0000256" key="3">
    <source>
        <dbReference type="ARBA" id="ARBA00022527"/>
    </source>
</evidence>
<dbReference type="PROSITE" id="PS50200">
    <property type="entry name" value="RA"/>
    <property type="match status" value="1"/>
</dbReference>
<comment type="caution">
    <text evidence="15">The sequence shown here is derived from an EMBL/GenBank/DDBJ whole genome shotgun (WGS) entry which is preliminary data.</text>
</comment>
<feature type="compositionally biased region" description="Basic and acidic residues" evidence="11">
    <location>
        <begin position="327"/>
        <end position="336"/>
    </location>
</feature>
<dbReference type="PROSITE" id="PS50105">
    <property type="entry name" value="SAM_DOMAIN"/>
    <property type="match status" value="1"/>
</dbReference>
<feature type="compositionally biased region" description="Low complexity" evidence="11">
    <location>
        <begin position="105"/>
        <end position="122"/>
    </location>
</feature>
<feature type="region of interest" description="Disordered" evidence="11">
    <location>
        <begin position="321"/>
        <end position="352"/>
    </location>
</feature>
<dbReference type="InterPro" id="IPR011009">
    <property type="entry name" value="Kinase-like_dom_sf"/>
</dbReference>
<evidence type="ECO:0000256" key="2">
    <source>
        <dbReference type="ARBA" id="ARBA00012406"/>
    </source>
</evidence>
<dbReference type="SMART" id="SM01304">
    <property type="entry name" value="Ras_bdg_2"/>
    <property type="match status" value="1"/>
</dbReference>
<dbReference type="InterPro" id="IPR000719">
    <property type="entry name" value="Prot_kinase_dom"/>
</dbReference>
<evidence type="ECO:0000256" key="4">
    <source>
        <dbReference type="ARBA" id="ARBA00022679"/>
    </source>
</evidence>
<evidence type="ECO:0000259" key="13">
    <source>
        <dbReference type="PROSITE" id="PS50105"/>
    </source>
</evidence>
<dbReference type="PROSITE" id="PS00108">
    <property type="entry name" value="PROTEIN_KINASE_ST"/>
    <property type="match status" value="1"/>
</dbReference>
<accession>A0A9N8VJ06</accession>
<evidence type="ECO:0000313" key="15">
    <source>
        <dbReference type="EMBL" id="CAG8454627.1"/>
    </source>
</evidence>
<dbReference type="InterPro" id="IPR029458">
    <property type="entry name" value="Ras-bd_By2"/>
</dbReference>
<dbReference type="SUPFAM" id="SSF56112">
    <property type="entry name" value="Protein kinase-like (PK-like)"/>
    <property type="match status" value="1"/>
</dbReference>
<dbReference type="SMART" id="SM00454">
    <property type="entry name" value="SAM"/>
    <property type="match status" value="1"/>
</dbReference>
<dbReference type="FunFam" id="3.30.200.20:FF:000387">
    <property type="entry name" value="Serine/threonine-protein kinase STE11"/>
    <property type="match status" value="1"/>
</dbReference>
<evidence type="ECO:0000256" key="11">
    <source>
        <dbReference type="SAM" id="MobiDB-lite"/>
    </source>
</evidence>
<dbReference type="Gene3D" id="1.10.150.50">
    <property type="entry name" value="Transcription Factor, Ets-1"/>
    <property type="match status" value="1"/>
</dbReference>